<sequence length="121" mass="13557">MLLVNLELLFSVKLTRRIKLGRSGWLLDPTYSGGLHLLLGVLYTGVLWLILFIVSGLFYTGEEMVVDHLARPIRSTTTRHVGFPDVLSLMPLQNFEAASSGRWSASERLRRPRATRTTGSS</sequence>
<dbReference type="EMBL" id="CM027683">
    <property type="protein sequence ID" value="KAG0533111.1"/>
    <property type="molecule type" value="Genomic_DNA"/>
</dbReference>
<feature type="region of interest" description="Disordered" evidence="1">
    <location>
        <begin position="101"/>
        <end position="121"/>
    </location>
</feature>
<keyword evidence="2" id="KW-0812">Transmembrane</keyword>
<protein>
    <submittedName>
        <fullName evidence="3">Uncharacterized protein</fullName>
    </submittedName>
</protein>
<name>A0A921UKH1_SORBI</name>
<evidence type="ECO:0000256" key="2">
    <source>
        <dbReference type="SAM" id="Phobius"/>
    </source>
</evidence>
<keyword evidence="2" id="KW-0472">Membrane</keyword>
<proteinExistence type="predicted"/>
<comment type="caution">
    <text evidence="3">The sequence shown here is derived from an EMBL/GenBank/DDBJ whole genome shotgun (WGS) entry which is preliminary data.</text>
</comment>
<organism evidence="3 4">
    <name type="scientific">Sorghum bicolor</name>
    <name type="common">Sorghum</name>
    <name type="synonym">Sorghum vulgare</name>
    <dbReference type="NCBI Taxonomy" id="4558"/>
    <lineage>
        <taxon>Eukaryota</taxon>
        <taxon>Viridiplantae</taxon>
        <taxon>Streptophyta</taxon>
        <taxon>Embryophyta</taxon>
        <taxon>Tracheophyta</taxon>
        <taxon>Spermatophyta</taxon>
        <taxon>Magnoliopsida</taxon>
        <taxon>Liliopsida</taxon>
        <taxon>Poales</taxon>
        <taxon>Poaceae</taxon>
        <taxon>PACMAD clade</taxon>
        <taxon>Panicoideae</taxon>
        <taxon>Andropogonodae</taxon>
        <taxon>Andropogoneae</taxon>
        <taxon>Sorghinae</taxon>
        <taxon>Sorghum</taxon>
    </lineage>
</organism>
<dbReference type="Proteomes" id="UP000807115">
    <property type="component" value="Chromosome 4"/>
</dbReference>
<evidence type="ECO:0000256" key="1">
    <source>
        <dbReference type="SAM" id="MobiDB-lite"/>
    </source>
</evidence>
<evidence type="ECO:0000313" key="4">
    <source>
        <dbReference type="Proteomes" id="UP000807115"/>
    </source>
</evidence>
<dbReference type="AlphaFoldDB" id="A0A921UKH1"/>
<gene>
    <name evidence="3" type="ORF">BDA96_04G164400</name>
</gene>
<reference evidence="3" key="2">
    <citation type="submission" date="2020-10" db="EMBL/GenBank/DDBJ databases">
        <authorList>
            <person name="Cooper E.A."/>
            <person name="Brenton Z.W."/>
            <person name="Flinn B.S."/>
            <person name="Jenkins J."/>
            <person name="Shu S."/>
            <person name="Flowers D."/>
            <person name="Luo F."/>
            <person name="Wang Y."/>
            <person name="Xia P."/>
            <person name="Barry K."/>
            <person name="Daum C."/>
            <person name="Lipzen A."/>
            <person name="Yoshinaga Y."/>
            <person name="Schmutz J."/>
            <person name="Saski C."/>
            <person name="Vermerris W."/>
            <person name="Kresovich S."/>
        </authorList>
    </citation>
    <scope>NUCLEOTIDE SEQUENCE</scope>
</reference>
<evidence type="ECO:0000313" key="3">
    <source>
        <dbReference type="EMBL" id="KAG0533111.1"/>
    </source>
</evidence>
<feature type="transmembrane region" description="Helical" evidence="2">
    <location>
        <begin position="35"/>
        <end position="59"/>
    </location>
</feature>
<reference evidence="3" key="1">
    <citation type="journal article" date="2019" name="BMC Genomics">
        <title>A new reference genome for Sorghum bicolor reveals high levels of sequence similarity between sweet and grain genotypes: implications for the genetics of sugar metabolism.</title>
        <authorList>
            <person name="Cooper E.A."/>
            <person name="Brenton Z.W."/>
            <person name="Flinn B.S."/>
            <person name="Jenkins J."/>
            <person name="Shu S."/>
            <person name="Flowers D."/>
            <person name="Luo F."/>
            <person name="Wang Y."/>
            <person name="Xia P."/>
            <person name="Barry K."/>
            <person name="Daum C."/>
            <person name="Lipzen A."/>
            <person name="Yoshinaga Y."/>
            <person name="Schmutz J."/>
            <person name="Saski C."/>
            <person name="Vermerris W."/>
            <person name="Kresovich S."/>
        </authorList>
    </citation>
    <scope>NUCLEOTIDE SEQUENCE</scope>
</reference>
<keyword evidence="2" id="KW-1133">Transmembrane helix</keyword>
<accession>A0A921UKH1</accession>